<proteinExistence type="predicted"/>
<dbReference type="Proteomes" id="UP001219518">
    <property type="component" value="Unassembled WGS sequence"/>
</dbReference>
<organism evidence="2 3">
    <name type="scientific">Frankliniella fusca</name>
    <dbReference type="NCBI Taxonomy" id="407009"/>
    <lineage>
        <taxon>Eukaryota</taxon>
        <taxon>Metazoa</taxon>
        <taxon>Ecdysozoa</taxon>
        <taxon>Arthropoda</taxon>
        <taxon>Hexapoda</taxon>
        <taxon>Insecta</taxon>
        <taxon>Pterygota</taxon>
        <taxon>Neoptera</taxon>
        <taxon>Paraneoptera</taxon>
        <taxon>Thysanoptera</taxon>
        <taxon>Terebrantia</taxon>
        <taxon>Thripoidea</taxon>
        <taxon>Thripidae</taxon>
        <taxon>Frankliniella</taxon>
    </lineage>
</organism>
<reference evidence="2" key="2">
    <citation type="journal article" date="2023" name="BMC Genomics">
        <title>Pest status, molecular evolution, and epigenetic factors derived from the genome assembly of Frankliniella fusca, a thysanopteran phytovirus vector.</title>
        <authorList>
            <person name="Catto M.A."/>
            <person name="Labadie P.E."/>
            <person name="Jacobson A.L."/>
            <person name="Kennedy G.G."/>
            <person name="Srinivasan R."/>
            <person name="Hunt B.G."/>
        </authorList>
    </citation>
    <scope>NUCLEOTIDE SEQUENCE</scope>
    <source>
        <strain evidence="2">PL_HMW_Pooled</strain>
    </source>
</reference>
<dbReference type="AlphaFoldDB" id="A0AAE1H312"/>
<keyword evidence="3" id="KW-1185">Reference proteome</keyword>
<feature type="region of interest" description="Disordered" evidence="1">
    <location>
        <begin position="1"/>
        <end position="36"/>
    </location>
</feature>
<dbReference type="EMBL" id="JAHWGI010000318">
    <property type="protein sequence ID" value="KAK3913336.1"/>
    <property type="molecule type" value="Genomic_DNA"/>
</dbReference>
<evidence type="ECO:0000256" key="1">
    <source>
        <dbReference type="SAM" id="MobiDB-lite"/>
    </source>
</evidence>
<reference evidence="2" key="1">
    <citation type="submission" date="2021-07" db="EMBL/GenBank/DDBJ databases">
        <authorList>
            <person name="Catto M.A."/>
            <person name="Jacobson A."/>
            <person name="Kennedy G."/>
            <person name="Labadie P."/>
            <person name="Hunt B.G."/>
            <person name="Srinivasan R."/>
        </authorList>
    </citation>
    <scope>NUCLEOTIDE SEQUENCE</scope>
    <source>
        <strain evidence="2">PL_HMW_Pooled</strain>
        <tissue evidence="2">Head</tissue>
    </source>
</reference>
<sequence length="52" mass="6088">MLPNLNEIFKPSTWPQRQDYPRHRTGHPRAGGRGAARRGFRRLTHLGLIWPN</sequence>
<evidence type="ECO:0000313" key="2">
    <source>
        <dbReference type="EMBL" id="KAK3913336.1"/>
    </source>
</evidence>
<accession>A0AAE1H312</accession>
<gene>
    <name evidence="2" type="ORF">KUF71_022790</name>
</gene>
<protein>
    <submittedName>
        <fullName evidence="2">Neuron navigator 3</fullName>
    </submittedName>
</protein>
<comment type="caution">
    <text evidence="2">The sequence shown here is derived from an EMBL/GenBank/DDBJ whole genome shotgun (WGS) entry which is preliminary data.</text>
</comment>
<name>A0AAE1H312_9NEOP</name>
<evidence type="ECO:0000313" key="3">
    <source>
        <dbReference type="Proteomes" id="UP001219518"/>
    </source>
</evidence>